<organism evidence="1 2">
    <name type="scientific">Deinococcus oregonensis</name>
    <dbReference type="NCBI Taxonomy" id="1805970"/>
    <lineage>
        <taxon>Bacteria</taxon>
        <taxon>Thermotogati</taxon>
        <taxon>Deinococcota</taxon>
        <taxon>Deinococci</taxon>
        <taxon>Deinococcales</taxon>
        <taxon>Deinococcaceae</taxon>
        <taxon>Deinococcus</taxon>
    </lineage>
</organism>
<sequence>MPALAANQSYASLQISGKGILALGSVSLNQAAQTSAAEVGLYRPGEARPYASFPANPVATRQNLHRWSPNSTLLAAVNADERGFHIDLIDAASGKIAASTPPLANAPAFLSWSPDNARLTVGAGLLDALNAVTVFGVRP</sequence>
<dbReference type="EMBL" id="JBHLYR010000031">
    <property type="protein sequence ID" value="MFB9992489.1"/>
    <property type="molecule type" value="Genomic_DNA"/>
</dbReference>
<dbReference type="Proteomes" id="UP001589733">
    <property type="component" value="Unassembled WGS sequence"/>
</dbReference>
<reference evidence="1 2" key="1">
    <citation type="submission" date="2024-09" db="EMBL/GenBank/DDBJ databases">
        <authorList>
            <person name="Sun Q."/>
            <person name="Mori K."/>
        </authorList>
    </citation>
    <scope>NUCLEOTIDE SEQUENCE [LARGE SCALE GENOMIC DNA]</scope>
    <source>
        <strain evidence="1 2">JCM 13503</strain>
    </source>
</reference>
<dbReference type="Gene3D" id="2.120.10.30">
    <property type="entry name" value="TolB, C-terminal domain"/>
    <property type="match status" value="1"/>
</dbReference>
<protein>
    <submittedName>
        <fullName evidence="1">Uncharacterized protein</fullName>
    </submittedName>
</protein>
<keyword evidence="2" id="KW-1185">Reference proteome</keyword>
<comment type="caution">
    <text evidence="1">The sequence shown here is derived from an EMBL/GenBank/DDBJ whole genome shotgun (WGS) entry which is preliminary data.</text>
</comment>
<name>A0ABV6AYB4_9DEIO</name>
<accession>A0ABV6AYB4</accession>
<dbReference type="RefSeq" id="WP_380009448.1">
    <property type="nucleotide sequence ID" value="NZ_JBHLYR010000031.1"/>
</dbReference>
<dbReference type="InterPro" id="IPR011044">
    <property type="entry name" value="Quino_amine_DH_bsu"/>
</dbReference>
<evidence type="ECO:0000313" key="2">
    <source>
        <dbReference type="Proteomes" id="UP001589733"/>
    </source>
</evidence>
<proteinExistence type="predicted"/>
<gene>
    <name evidence="1" type="ORF">ACFFLM_10975</name>
</gene>
<dbReference type="SUPFAM" id="SSF50969">
    <property type="entry name" value="YVTN repeat-like/Quinoprotein amine dehydrogenase"/>
    <property type="match status" value="1"/>
</dbReference>
<evidence type="ECO:0000313" key="1">
    <source>
        <dbReference type="EMBL" id="MFB9992489.1"/>
    </source>
</evidence>
<dbReference type="InterPro" id="IPR011042">
    <property type="entry name" value="6-blade_b-propeller_TolB-like"/>
</dbReference>